<dbReference type="EMBL" id="BLLK01000027">
    <property type="protein sequence ID" value="GFH48350.1"/>
    <property type="molecule type" value="Genomic_DNA"/>
</dbReference>
<name>A0AAD3H2V6_9STRA</name>
<evidence type="ECO:0000256" key="1">
    <source>
        <dbReference type="SAM" id="Phobius"/>
    </source>
</evidence>
<evidence type="ECO:0000313" key="3">
    <source>
        <dbReference type="Proteomes" id="UP001054902"/>
    </source>
</evidence>
<comment type="caution">
    <text evidence="2">The sequence shown here is derived from an EMBL/GenBank/DDBJ whole genome shotgun (WGS) entry which is preliminary data.</text>
</comment>
<gene>
    <name evidence="2" type="ORF">CTEN210_04826</name>
</gene>
<sequence length="249" mass="28762">MIGTIRQTIRKGCWSGRRALGLHQLLLVFVFIFTFINQSELHRRASDINLMLESEEPLPELYTSFEVKLDEYFNPLYYNTICNTEYEKDALIPKLIANMCPEAAPAAPTASLEDDSKTICDLQNKCQSQRLTKTCPFHLCRRGILLQIEIVISRIARTVYFLGILSGIMIIFTCLLICYNPSDSIEVELMKAGLLLEEDVETIRNLKKENKKKFSFEKGTRNTLNLEEIRKENKDVRKRKKPRVHAETP</sequence>
<evidence type="ECO:0000313" key="2">
    <source>
        <dbReference type="EMBL" id="GFH48350.1"/>
    </source>
</evidence>
<reference evidence="2 3" key="1">
    <citation type="journal article" date="2021" name="Sci. Rep.">
        <title>The genome of the diatom Chaetoceros tenuissimus carries an ancient integrated fragment of an extant virus.</title>
        <authorList>
            <person name="Hongo Y."/>
            <person name="Kimura K."/>
            <person name="Takaki Y."/>
            <person name="Yoshida Y."/>
            <person name="Baba S."/>
            <person name="Kobayashi G."/>
            <person name="Nagasaki K."/>
            <person name="Hano T."/>
            <person name="Tomaru Y."/>
        </authorList>
    </citation>
    <scope>NUCLEOTIDE SEQUENCE [LARGE SCALE GENOMIC DNA]</scope>
    <source>
        <strain evidence="2 3">NIES-3715</strain>
    </source>
</reference>
<organism evidence="2 3">
    <name type="scientific">Chaetoceros tenuissimus</name>
    <dbReference type="NCBI Taxonomy" id="426638"/>
    <lineage>
        <taxon>Eukaryota</taxon>
        <taxon>Sar</taxon>
        <taxon>Stramenopiles</taxon>
        <taxon>Ochrophyta</taxon>
        <taxon>Bacillariophyta</taxon>
        <taxon>Coscinodiscophyceae</taxon>
        <taxon>Chaetocerotophycidae</taxon>
        <taxon>Chaetocerotales</taxon>
        <taxon>Chaetocerotaceae</taxon>
        <taxon>Chaetoceros</taxon>
    </lineage>
</organism>
<feature type="transmembrane region" description="Helical" evidence="1">
    <location>
        <begin position="20"/>
        <end position="36"/>
    </location>
</feature>
<dbReference type="AlphaFoldDB" id="A0AAD3H2V6"/>
<proteinExistence type="predicted"/>
<accession>A0AAD3H2V6</accession>
<protein>
    <submittedName>
        <fullName evidence="2">Uncharacterized protein</fullName>
    </submittedName>
</protein>
<keyword evidence="3" id="KW-1185">Reference proteome</keyword>
<keyword evidence="1" id="KW-0812">Transmembrane</keyword>
<dbReference type="Proteomes" id="UP001054902">
    <property type="component" value="Unassembled WGS sequence"/>
</dbReference>
<keyword evidence="1" id="KW-0472">Membrane</keyword>
<feature type="transmembrane region" description="Helical" evidence="1">
    <location>
        <begin position="159"/>
        <end position="179"/>
    </location>
</feature>
<keyword evidence="1" id="KW-1133">Transmembrane helix</keyword>